<evidence type="ECO:0000313" key="1">
    <source>
        <dbReference type="EMBL" id="KAL0564914.1"/>
    </source>
</evidence>
<dbReference type="EMBL" id="JBAHYK010002519">
    <property type="protein sequence ID" value="KAL0564914.1"/>
    <property type="molecule type" value="Genomic_DNA"/>
</dbReference>
<sequence>MASVSMTVPIPWWEVDRPVDSILLSSRFVQLLIDADLPASVTSETYDLVVTEEDDGNRWSQYCYDIAELDRPNNDYCPMDQITRGVFVNEHNFVEWVRGNTTTTNVGFVYSGEAKLSFCTAYDYELPLPTLLGDELVTLPFVVRVWRRDSFISNRDVRFYVQNSCRDAFVPARYRSDLSPFTPQDFYRLCKPFGLGDDFALAHLDTGFDLVMGSAARTYENMVTVIAPHLGFTPLDMSVAEFDDIIRLNLGKYTIDGEVFAEYWLTRMCKALEFKKNQILAATERSRGRAHRFYPL</sequence>
<keyword evidence="2" id="KW-1185">Reference proteome</keyword>
<reference evidence="1 2" key="1">
    <citation type="submission" date="2024-02" db="EMBL/GenBank/DDBJ databases">
        <title>A draft genome for the cacao thread blight pathogen Marasmius crinis-equi.</title>
        <authorList>
            <person name="Cohen S.P."/>
            <person name="Baruah I.K."/>
            <person name="Amoako-Attah I."/>
            <person name="Bukari Y."/>
            <person name="Meinhardt L.W."/>
            <person name="Bailey B.A."/>
        </authorList>
    </citation>
    <scope>NUCLEOTIDE SEQUENCE [LARGE SCALE GENOMIC DNA]</scope>
    <source>
        <strain evidence="1 2">GH-76</strain>
    </source>
</reference>
<accession>A0ABR3EPV2</accession>
<gene>
    <name evidence="1" type="ORF">V5O48_017121</name>
</gene>
<dbReference type="Proteomes" id="UP001465976">
    <property type="component" value="Unassembled WGS sequence"/>
</dbReference>
<comment type="caution">
    <text evidence="1">The sequence shown here is derived from an EMBL/GenBank/DDBJ whole genome shotgun (WGS) entry which is preliminary data.</text>
</comment>
<evidence type="ECO:0000313" key="2">
    <source>
        <dbReference type="Proteomes" id="UP001465976"/>
    </source>
</evidence>
<protein>
    <submittedName>
        <fullName evidence="1">Uncharacterized protein</fullName>
    </submittedName>
</protein>
<proteinExistence type="predicted"/>
<organism evidence="1 2">
    <name type="scientific">Marasmius crinis-equi</name>
    <dbReference type="NCBI Taxonomy" id="585013"/>
    <lineage>
        <taxon>Eukaryota</taxon>
        <taxon>Fungi</taxon>
        <taxon>Dikarya</taxon>
        <taxon>Basidiomycota</taxon>
        <taxon>Agaricomycotina</taxon>
        <taxon>Agaricomycetes</taxon>
        <taxon>Agaricomycetidae</taxon>
        <taxon>Agaricales</taxon>
        <taxon>Marasmiineae</taxon>
        <taxon>Marasmiaceae</taxon>
        <taxon>Marasmius</taxon>
    </lineage>
</organism>
<name>A0ABR3EPV2_9AGAR</name>